<evidence type="ECO:0000313" key="2">
    <source>
        <dbReference type="EMBL" id="ABP54842.1"/>
    </source>
</evidence>
<dbReference type="AlphaFoldDB" id="A4X7J2"/>
<dbReference type="KEGG" id="stp:Strop_2395"/>
<dbReference type="STRING" id="369723.Strop_2395"/>
<dbReference type="eggNOG" id="COG0739">
    <property type="taxonomic scope" value="Bacteria"/>
</dbReference>
<reference evidence="3" key="1">
    <citation type="journal article" date="2007" name="Proc. Natl. Acad. Sci. U.S.A.">
        <title>Genome sequencing reveals complex secondary metabolome in the marine actinomycete Salinispora tropica.</title>
        <authorList>
            <person name="Udwary D.W."/>
            <person name="Zeigler L."/>
            <person name="Asolkar R.N."/>
            <person name="Singan V."/>
            <person name="Lapidus A."/>
            <person name="Fenical W."/>
            <person name="Jensen P.R."/>
            <person name="Moore B.S."/>
        </authorList>
    </citation>
    <scope>NUCLEOTIDE SEQUENCE [LARGE SCALE GENOMIC DNA]</scope>
    <source>
        <strain evidence="3">ATCC BAA-916 / DSM 44818 / CNB-440</strain>
    </source>
</reference>
<sequence>MKHDFTRWLPAIAKTPHQWLSTEPNRKLVMSVTGVLAIGGLALAPTTAAASVTSGPHTGAVAAIELATGRQAADPDLEPEPAPEPDRTASTADADRAVEPTASDTEDTAPAPAGPPSREQLIPYGVQGAQSYIQVDNAQRANAKEIIEVAKATGVGERGAVIGVATALQESKLYNLGHLGSYNDHDSQGLFQQRPSTGWGTPEQITDPQYAATAFFEGLKNVNGWQQLPLTTAAQTVQVSAYPFHYAQWEEQAAELVAELW</sequence>
<dbReference type="Proteomes" id="UP000000235">
    <property type="component" value="Chromosome"/>
</dbReference>
<evidence type="ECO:0000256" key="1">
    <source>
        <dbReference type="SAM" id="MobiDB-lite"/>
    </source>
</evidence>
<protein>
    <submittedName>
        <fullName evidence="2">Uncharacterized protein</fullName>
    </submittedName>
</protein>
<dbReference type="HOGENOM" id="CLU_093167_0_0_11"/>
<dbReference type="EMBL" id="CP000667">
    <property type="protein sequence ID" value="ABP54842.1"/>
    <property type="molecule type" value="Genomic_DNA"/>
</dbReference>
<gene>
    <name evidence="2" type="ordered locus">Strop_2395</name>
</gene>
<dbReference type="RefSeq" id="WP_012013623.1">
    <property type="nucleotide sequence ID" value="NC_009380.1"/>
</dbReference>
<proteinExistence type="predicted"/>
<keyword evidence="3" id="KW-1185">Reference proteome</keyword>
<organism evidence="2 3">
    <name type="scientific">Salinispora tropica (strain ATCC BAA-916 / DSM 44818 / JCM 13857 / NBRC 105044 / CNB-440)</name>
    <dbReference type="NCBI Taxonomy" id="369723"/>
    <lineage>
        <taxon>Bacteria</taxon>
        <taxon>Bacillati</taxon>
        <taxon>Actinomycetota</taxon>
        <taxon>Actinomycetes</taxon>
        <taxon>Micromonosporales</taxon>
        <taxon>Micromonosporaceae</taxon>
        <taxon>Salinispora</taxon>
    </lineage>
</organism>
<accession>A4X7J2</accession>
<feature type="region of interest" description="Disordered" evidence="1">
    <location>
        <begin position="72"/>
        <end position="120"/>
    </location>
</feature>
<name>A4X7J2_SALTO</name>
<evidence type="ECO:0000313" key="3">
    <source>
        <dbReference type="Proteomes" id="UP000000235"/>
    </source>
</evidence>
<dbReference type="PATRIC" id="fig|369723.5.peg.2464"/>